<evidence type="ECO:0000256" key="8">
    <source>
        <dbReference type="RuleBase" id="RU004016"/>
    </source>
</evidence>
<evidence type="ECO:0000256" key="4">
    <source>
        <dbReference type="ARBA" id="ARBA00022801"/>
    </source>
</evidence>
<dbReference type="EMBL" id="PNHE01000006">
    <property type="protein sequence ID" value="PMC58770.1"/>
    <property type="molecule type" value="Genomic_DNA"/>
</dbReference>
<sequence length="420" mass="47203">MILWSSCLILISSFLFPSTSLAANRPEVTSEGALLTDANTGQILYKKKENDLYDIGELTKILSTYLIYQLIEEGTLSLEDKVSISDEVYSLSQNYSIPNVPLRQDKEYTVNSLLHAIGVGQANSAMLALVEHVDGTEDKFVERMKRQLEQWGIKEYELYNATGMDQEKRNKLTPTAVGLCAYQLLNIAPDFVEETKKEIDLFDAESEDAFEMLNPLNYSDDSVYEGLDGLMGGVNDQDHFLSVQTAKKDSLRLISVILNPTSSTESHNDHKRLLTYGFAAFRLDHVLNQEDKIKNIARIAVRNGKEAFAELKYQDDVAVVTPLIDTAPVFNYHFVPDPSYFEGDQLMAPIKEHTAIGRLEVQVEGSAGEYLPSLNPPNTAVIVAEPIEKGNGLIRFFRKISTPIDQWGANIRKFFIRIFN</sequence>
<gene>
    <name evidence="11" type="ORF">CJ205_02290</name>
</gene>
<evidence type="ECO:0000256" key="7">
    <source>
        <dbReference type="ARBA" id="ARBA00023316"/>
    </source>
</evidence>
<organism evidence="11 12">
    <name type="scientific">Dolosicoccus paucivorans</name>
    <dbReference type="NCBI Taxonomy" id="84521"/>
    <lineage>
        <taxon>Bacteria</taxon>
        <taxon>Bacillati</taxon>
        <taxon>Bacillota</taxon>
        <taxon>Bacilli</taxon>
        <taxon>Lactobacillales</taxon>
        <taxon>Aerococcaceae</taxon>
        <taxon>Dolosicoccus</taxon>
    </lineage>
</organism>
<dbReference type="GO" id="GO:0009002">
    <property type="term" value="F:serine-type D-Ala-D-Ala carboxypeptidase activity"/>
    <property type="evidence" value="ECO:0007669"/>
    <property type="project" value="InterPro"/>
</dbReference>
<dbReference type="GO" id="GO:0008360">
    <property type="term" value="P:regulation of cell shape"/>
    <property type="evidence" value="ECO:0007669"/>
    <property type="project" value="UniProtKB-KW"/>
</dbReference>
<evidence type="ECO:0000256" key="3">
    <source>
        <dbReference type="ARBA" id="ARBA00022729"/>
    </source>
</evidence>
<dbReference type="InterPro" id="IPR001967">
    <property type="entry name" value="Peptidase_S11_N"/>
</dbReference>
<dbReference type="Gene3D" id="2.60.410.10">
    <property type="entry name" value="D-Ala-D-Ala carboxypeptidase, C-terminal domain"/>
    <property type="match status" value="1"/>
</dbReference>
<dbReference type="Pfam" id="PF00768">
    <property type="entry name" value="Peptidase_S11"/>
    <property type="match status" value="1"/>
</dbReference>
<dbReference type="InterPro" id="IPR012338">
    <property type="entry name" value="Beta-lactam/transpept-like"/>
</dbReference>
<comment type="function">
    <text evidence="1">Removes C-terminal D-alanyl residues from sugar-peptide cell wall precursors.</text>
</comment>
<dbReference type="Gene3D" id="3.40.710.10">
    <property type="entry name" value="DD-peptidase/beta-lactamase superfamily"/>
    <property type="match status" value="1"/>
</dbReference>
<evidence type="ECO:0000256" key="6">
    <source>
        <dbReference type="ARBA" id="ARBA00022984"/>
    </source>
</evidence>
<dbReference type="Proteomes" id="UP000235682">
    <property type="component" value="Unassembled WGS sequence"/>
</dbReference>
<evidence type="ECO:0000256" key="5">
    <source>
        <dbReference type="ARBA" id="ARBA00022960"/>
    </source>
</evidence>
<evidence type="ECO:0000313" key="12">
    <source>
        <dbReference type="Proteomes" id="UP000235682"/>
    </source>
</evidence>
<dbReference type="GO" id="GO:0071555">
    <property type="term" value="P:cell wall organization"/>
    <property type="evidence" value="ECO:0007669"/>
    <property type="project" value="UniProtKB-KW"/>
</dbReference>
<evidence type="ECO:0000313" key="11">
    <source>
        <dbReference type="EMBL" id="PMC58770.1"/>
    </source>
</evidence>
<dbReference type="InterPro" id="IPR037167">
    <property type="entry name" value="Peptidase_S11_C_sf"/>
</dbReference>
<feature type="domain" description="Peptidase S11 D-alanyl-D-alanine carboxypeptidase A N-terminal" evidence="10">
    <location>
        <begin position="22"/>
        <end position="260"/>
    </location>
</feature>
<dbReference type="InterPro" id="IPR015956">
    <property type="entry name" value="Peniciliin-bd_prot_C_sf"/>
</dbReference>
<dbReference type="GO" id="GO:0006508">
    <property type="term" value="P:proteolysis"/>
    <property type="evidence" value="ECO:0007669"/>
    <property type="project" value="InterPro"/>
</dbReference>
<accession>A0A2N6SNZ1</accession>
<dbReference type="SUPFAM" id="SSF56601">
    <property type="entry name" value="beta-lactamase/transpeptidase-like"/>
    <property type="match status" value="1"/>
</dbReference>
<keyword evidence="6" id="KW-0573">Peptidoglycan synthesis</keyword>
<comment type="similarity">
    <text evidence="2 8">Belongs to the peptidase S11 family.</text>
</comment>
<keyword evidence="4" id="KW-0378">Hydrolase</keyword>
<dbReference type="GO" id="GO:0009252">
    <property type="term" value="P:peptidoglycan biosynthetic process"/>
    <property type="evidence" value="ECO:0007669"/>
    <property type="project" value="UniProtKB-KW"/>
</dbReference>
<evidence type="ECO:0000256" key="9">
    <source>
        <dbReference type="SAM" id="SignalP"/>
    </source>
</evidence>
<dbReference type="STRING" id="84521.SAMN04487994_104616"/>
<dbReference type="InterPro" id="IPR018044">
    <property type="entry name" value="Peptidase_S11"/>
</dbReference>
<keyword evidence="12" id="KW-1185">Reference proteome</keyword>
<comment type="caution">
    <text evidence="11">The sequence shown here is derived from an EMBL/GenBank/DDBJ whole genome shotgun (WGS) entry which is preliminary data.</text>
</comment>
<feature type="signal peptide" evidence="9">
    <location>
        <begin position="1"/>
        <end position="22"/>
    </location>
</feature>
<feature type="chain" id="PRO_5014737057" description="Peptidase S11 D-alanyl-D-alanine carboxypeptidase A N-terminal domain-containing protein" evidence="9">
    <location>
        <begin position="23"/>
        <end position="420"/>
    </location>
</feature>
<keyword evidence="3 9" id="KW-0732">Signal</keyword>
<evidence type="ECO:0000256" key="2">
    <source>
        <dbReference type="ARBA" id="ARBA00007164"/>
    </source>
</evidence>
<dbReference type="AlphaFoldDB" id="A0A2N6SNZ1"/>
<reference evidence="11 12" key="1">
    <citation type="submission" date="2017-09" db="EMBL/GenBank/DDBJ databases">
        <title>Bacterial strain isolated from the female urinary microbiota.</title>
        <authorList>
            <person name="Thomas-White K."/>
            <person name="Kumar N."/>
            <person name="Forster S."/>
            <person name="Putonti C."/>
            <person name="Lawley T."/>
            <person name="Wolfe A.J."/>
        </authorList>
    </citation>
    <scope>NUCLEOTIDE SEQUENCE [LARGE SCALE GENOMIC DNA]</scope>
    <source>
        <strain evidence="11 12">UMB0852</strain>
    </source>
</reference>
<keyword evidence="7" id="KW-0961">Cell wall biogenesis/degradation</keyword>
<evidence type="ECO:0000256" key="1">
    <source>
        <dbReference type="ARBA" id="ARBA00003217"/>
    </source>
</evidence>
<protein>
    <recommendedName>
        <fullName evidence="10">Peptidase S11 D-alanyl-D-alanine carboxypeptidase A N-terminal domain-containing protein</fullName>
    </recommendedName>
</protein>
<name>A0A2N6SNZ1_9LACT</name>
<evidence type="ECO:0000259" key="10">
    <source>
        <dbReference type="Pfam" id="PF00768"/>
    </source>
</evidence>
<keyword evidence="5" id="KW-0133">Cell shape</keyword>
<dbReference type="PRINTS" id="PR00725">
    <property type="entry name" value="DADACBPTASE1"/>
</dbReference>
<proteinExistence type="inferred from homology"/>
<dbReference type="SUPFAM" id="SSF69189">
    <property type="entry name" value="Penicillin-binding protein associated domain"/>
    <property type="match status" value="1"/>
</dbReference>